<reference evidence="2 3" key="1">
    <citation type="submission" date="2024-01" db="EMBL/GenBank/DDBJ databases">
        <title>A telomere-to-telomere, gap-free genome of sweet tea (Lithocarpus litseifolius).</title>
        <authorList>
            <person name="Zhou J."/>
        </authorList>
    </citation>
    <scope>NUCLEOTIDE SEQUENCE [LARGE SCALE GENOMIC DNA]</scope>
    <source>
        <strain evidence="2">Zhou-2022a</strain>
        <tissue evidence="2">Leaf</tissue>
    </source>
</reference>
<dbReference type="GO" id="GO:0003676">
    <property type="term" value="F:nucleic acid binding"/>
    <property type="evidence" value="ECO:0007669"/>
    <property type="project" value="InterPro"/>
</dbReference>
<proteinExistence type="predicted"/>
<comment type="caution">
    <text evidence="2">The sequence shown here is derived from an EMBL/GenBank/DDBJ whole genome shotgun (WGS) entry which is preliminary data.</text>
</comment>
<organism evidence="2 3">
    <name type="scientific">Lithocarpus litseifolius</name>
    <dbReference type="NCBI Taxonomy" id="425828"/>
    <lineage>
        <taxon>Eukaryota</taxon>
        <taxon>Viridiplantae</taxon>
        <taxon>Streptophyta</taxon>
        <taxon>Embryophyta</taxon>
        <taxon>Tracheophyta</taxon>
        <taxon>Spermatophyta</taxon>
        <taxon>Magnoliopsida</taxon>
        <taxon>eudicotyledons</taxon>
        <taxon>Gunneridae</taxon>
        <taxon>Pentapetalae</taxon>
        <taxon>rosids</taxon>
        <taxon>fabids</taxon>
        <taxon>Fagales</taxon>
        <taxon>Fagaceae</taxon>
        <taxon>Lithocarpus</taxon>
    </lineage>
</organism>
<feature type="domain" description="RNase H type-1" evidence="1">
    <location>
        <begin position="2"/>
        <end position="62"/>
    </location>
</feature>
<feature type="non-terminal residue" evidence="2">
    <location>
        <position position="63"/>
    </location>
</feature>
<accession>A0AAW2DWL0</accession>
<sequence length="63" mass="6963">TIAQVEALAARKAMEFALEMGIMHAIVEGDSEIIFKDLINFEPSLGLHSHLIEDIKLLASHFS</sequence>
<dbReference type="EMBL" id="JAZDWU010000001">
    <property type="protein sequence ID" value="KAL0015150.1"/>
    <property type="molecule type" value="Genomic_DNA"/>
</dbReference>
<evidence type="ECO:0000313" key="3">
    <source>
        <dbReference type="Proteomes" id="UP001459277"/>
    </source>
</evidence>
<dbReference type="Proteomes" id="UP001459277">
    <property type="component" value="Unassembled WGS sequence"/>
</dbReference>
<dbReference type="Pfam" id="PF13456">
    <property type="entry name" value="RVT_3"/>
    <property type="match status" value="1"/>
</dbReference>
<protein>
    <recommendedName>
        <fullName evidence="1">RNase H type-1 domain-containing protein</fullName>
    </recommendedName>
</protein>
<feature type="non-terminal residue" evidence="2">
    <location>
        <position position="1"/>
    </location>
</feature>
<dbReference type="GO" id="GO:0004523">
    <property type="term" value="F:RNA-DNA hybrid ribonuclease activity"/>
    <property type="evidence" value="ECO:0007669"/>
    <property type="project" value="InterPro"/>
</dbReference>
<dbReference type="AlphaFoldDB" id="A0AAW2DWL0"/>
<name>A0AAW2DWL0_9ROSI</name>
<evidence type="ECO:0000313" key="2">
    <source>
        <dbReference type="EMBL" id="KAL0015150.1"/>
    </source>
</evidence>
<gene>
    <name evidence="2" type="ORF">SO802_002219</name>
</gene>
<evidence type="ECO:0000259" key="1">
    <source>
        <dbReference type="Pfam" id="PF13456"/>
    </source>
</evidence>
<keyword evidence="3" id="KW-1185">Reference proteome</keyword>
<dbReference type="InterPro" id="IPR002156">
    <property type="entry name" value="RNaseH_domain"/>
</dbReference>